<dbReference type="PANTHER" id="PTHR24322">
    <property type="entry name" value="PKSB"/>
    <property type="match status" value="1"/>
</dbReference>
<evidence type="ECO:0000313" key="5">
    <source>
        <dbReference type="Proteomes" id="UP000714380"/>
    </source>
</evidence>
<evidence type="ECO:0000313" key="4">
    <source>
        <dbReference type="EMBL" id="MCA6064074.1"/>
    </source>
</evidence>
<accession>A0ABS7ZR14</accession>
<evidence type="ECO:0000256" key="2">
    <source>
        <dbReference type="ARBA" id="ARBA00023002"/>
    </source>
</evidence>
<dbReference type="PRINTS" id="PR00081">
    <property type="entry name" value="GDHRDH"/>
</dbReference>
<gene>
    <name evidence="4" type="ORF">I9W95_10690</name>
</gene>
<dbReference type="RefSeq" id="WP_225674696.1">
    <property type="nucleotide sequence ID" value="NZ_JAEDAH010000053.1"/>
</dbReference>
<evidence type="ECO:0000256" key="3">
    <source>
        <dbReference type="RuleBase" id="RU000363"/>
    </source>
</evidence>
<dbReference type="Gene3D" id="3.40.50.720">
    <property type="entry name" value="NAD(P)-binding Rossmann-like Domain"/>
    <property type="match status" value="1"/>
</dbReference>
<dbReference type="InterPro" id="IPR020904">
    <property type="entry name" value="Sc_DH/Rdtase_CS"/>
</dbReference>
<comment type="caution">
    <text evidence="4">The sequence shown here is derived from an EMBL/GenBank/DDBJ whole genome shotgun (WGS) entry which is preliminary data.</text>
</comment>
<comment type="similarity">
    <text evidence="1 3">Belongs to the short-chain dehydrogenases/reductases (SDR) family.</text>
</comment>
<keyword evidence="5" id="KW-1185">Reference proteome</keyword>
<dbReference type="SUPFAM" id="SSF51735">
    <property type="entry name" value="NAD(P)-binding Rossmann-fold domains"/>
    <property type="match status" value="1"/>
</dbReference>
<dbReference type="CDD" id="cd05233">
    <property type="entry name" value="SDR_c"/>
    <property type="match status" value="1"/>
</dbReference>
<dbReference type="InterPro" id="IPR036291">
    <property type="entry name" value="NAD(P)-bd_dom_sf"/>
</dbReference>
<dbReference type="InterPro" id="IPR002347">
    <property type="entry name" value="SDR_fam"/>
</dbReference>
<dbReference type="PANTHER" id="PTHR24322:SF736">
    <property type="entry name" value="RETINOL DEHYDROGENASE 10"/>
    <property type="match status" value="1"/>
</dbReference>
<proteinExistence type="inferred from homology"/>
<name>A0ABS7ZR14_9GAMM</name>
<dbReference type="PRINTS" id="PR00080">
    <property type="entry name" value="SDRFAMILY"/>
</dbReference>
<dbReference type="EMBL" id="JAEDAH010000053">
    <property type="protein sequence ID" value="MCA6064074.1"/>
    <property type="molecule type" value="Genomic_DNA"/>
</dbReference>
<dbReference type="PROSITE" id="PS00061">
    <property type="entry name" value="ADH_SHORT"/>
    <property type="match status" value="1"/>
</dbReference>
<organism evidence="4 5">
    <name type="scientific">Thalassolituus marinus</name>
    <dbReference type="NCBI Taxonomy" id="671053"/>
    <lineage>
        <taxon>Bacteria</taxon>
        <taxon>Pseudomonadati</taxon>
        <taxon>Pseudomonadota</taxon>
        <taxon>Gammaproteobacteria</taxon>
        <taxon>Oceanospirillales</taxon>
        <taxon>Oceanospirillaceae</taxon>
        <taxon>Thalassolituus</taxon>
    </lineage>
</organism>
<dbReference type="Proteomes" id="UP000714380">
    <property type="component" value="Unassembled WGS sequence"/>
</dbReference>
<reference evidence="4 5" key="1">
    <citation type="submission" date="2020-12" db="EMBL/GenBank/DDBJ databases">
        <title>Novel Thalassolituus-related marine hydrocarbonoclastic bacteria mediated algae-derived hydrocarbons mineralization in twilight zone of the northern South China Sea.</title>
        <authorList>
            <person name="Dong C."/>
        </authorList>
    </citation>
    <scope>NUCLEOTIDE SEQUENCE [LARGE SCALE GENOMIC DNA]</scope>
    <source>
        <strain evidence="4 5">IMCC1826</strain>
    </source>
</reference>
<dbReference type="Pfam" id="PF00106">
    <property type="entry name" value="adh_short"/>
    <property type="match status" value="1"/>
</dbReference>
<sequence>MKDFTDKVVVITGAASGMGREYALEFARLGAVVAITDVNDEQLAETHTMVKAITRRNSLSEVLDIASEEGVNAFADKVKRQLGNAHVIINNAGIGGGGAPVWVQDNAQYHTTMQVNFFAVVNITKAFLPQLLTNQEGAVVNVSSVFGLLGTPGTSDYCASKFAVRGFTESLMVELADTPISVHLVHPGGIKTNIAKHSKNGAEFEEKYLKTSPLVAVREVIKGIRTGKQRMIFGYQSSLLRFLTLLPLKLRNRILHREMGDMRDPEHYGVLDQYSTSSPRS</sequence>
<evidence type="ECO:0000256" key="1">
    <source>
        <dbReference type="ARBA" id="ARBA00006484"/>
    </source>
</evidence>
<keyword evidence="2" id="KW-0560">Oxidoreductase</keyword>
<protein>
    <submittedName>
        <fullName evidence="4">SDR family oxidoreductase</fullName>
    </submittedName>
</protein>